<feature type="compositionally biased region" description="Basic residues" evidence="1">
    <location>
        <begin position="535"/>
        <end position="552"/>
    </location>
</feature>
<evidence type="ECO:0000256" key="1">
    <source>
        <dbReference type="SAM" id="MobiDB-lite"/>
    </source>
</evidence>
<feature type="compositionally biased region" description="Low complexity" evidence="1">
    <location>
        <begin position="25"/>
        <end position="36"/>
    </location>
</feature>
<accession>A0AAJ7WK23</accession>
<feature type="region of interest" description="Disordered" evidence="1">
    <location>
        <begin position="373"/>
        <end position="552"/>
    </location>
</feature>
<feature type="compositionally biased region" description="Low complexity" evidence="1">
    <location>
        <begin position="413"/>
        <end position="426"/>
    </location>
</feature>
<feature type="compositionally biased region" description="Gly residues" evidence="1">
    <location>
        <begin position="83"/>
        <end position="94"/>
    </location>
</feature>
<reference evidence="3" key="1">
    <citation type="submission" date="2025-08" db="UniProtKB">
        <authorList>
            <consortium name="RefSeq"/>
        </authorList>
    </citation>
    <scope>IDENTIFICATION</scope>
</reference>
<gene>
    <name evidence="3" type="primary">LOC108864990</name>
</gene>
<keyword evidence="2" id="KW-1185">Reference proteome</keyword>
<feature type="compositionally biased region" description="Low complexity" evidence="1">
    <location>
        <begin position="95"/>
        <end position="132"/>
    </location>
</feature>
<proteinExistence type="predicted"/>
<feature type="compositionally biased region" description="Basic and acidic residues" evidence="1">
    <location>
        <begin position="488"/>
        <end position="533"/>
    </location>
</feature>
<dbReference type="KEGG" id="goe:108864990"/>
<feature type="compositionally biased region" description="Polar residues" evidence="1">
    <location>
        <begin position="443"/>
        <end position="466"/>
    </location>
</feature>
<sequence>MTGVRGERGSSSMAGGMTGVRGERGSSSMTGGMASSLGGGGGSSSMAGGMSSSSGGGGTSSMAGGMTSSRGGRGSSAMTGGMSSSGGGGSGSMAGGMSSSSGGAGSSSMAGGMASSRSGGGSSSMAGGMSNSMGGGGSSSMAGGMSNSMGGGGSSSMTGGMSNSMGGGGSSSMAGGIAMGGGSSSMSGAMSGAMGGGSSSMSGAMSGAMGGGSMAGGGSFARGGGLSSAMAGGMSSSQSGGGSNALWFPLEAVLTSVLHIREASSLQSSYSYVLEDRRARRAAWRKLVEERRRYRRERRNRNSRAKLYGGEPRPLPVWVAFLPSTASPCPEAVENLKTTEVPREPEVKTTPTPATIPLETTRFGLLALFRKKPTLGPSEDQAPEPITGRLEFLRPNKDVTHAPKTESERPLPSEDASAVEASSSASNQTENVSPDAISGGSPPVQSASKRRSSTGGADNSPWSQGVKSKDSKKGRKKQRAAPTVDQTEPVRDEAAAGEDGSRGDAPDPGSEKTFMDVTTEVDKGRGDREDTKVKVATRGKRKTRSATKPKDE</sequence>
<dbReference type="GeneID" id="108864990"/>
<feature type="compositionally biased region" description="Low complexity" evidence="1">
    <location>
        <begin position="44"/>
        <end position="53"/>
    </location>
</feature>
<organism evidence="2 3">
    <name type="scientific">Galendromus occidentalis</name>
    <name type="common">western predatory mite</name>
    <dbReference type="NCBI Taxonomy" id="34638"/>
    <lineage>
        <taxon>Eukaryota</taxon>
        <taxon>Metazoa</taxon>
        <taxon>Ecdysozoa</taxon>
        <taxon>Arthropoda</taxon>
        <taxon>Chelicerata</taxon>
        <taxon>Arachnida</taxon>
        <taxon>Acari</taxon>
        <taxon>Parasitiformes</taxon>
        <taxon>Mesostigmata</taxon>
        <taxon>Gamasina</taxon>
        <taxon>Phytoseioidea</taxon>
        <taxon>Phytoseiidae</taxon>
        <taxon>Typhlodrominae</taxon>
        <taxon>Galendromus</taxon>
    </lineage>
</organism>
<evidence type="ECO:0000313" key="2">
    <source>
        <dbReference type="Proteomes" id="UP000694867"/>
    </source>
</evidence>
<dbReference type="AlphaFoldDB" id="A0AAJ7WK23"/>
<dbReference type="RefSeq" id="XP_028968808.1">
    <property type="nucleotide sequence ID" value="XM_029112975.1"/>
</dbReference>
<feature type="compositionally biased region" description="Basic and acidic residues" evidence="1">
    <location>
        <begin position="391"/>
        <end position="412"/>
    </location>
</feature>
<protein>
    <submittedName>
        <fullName evidence="3">Uncharacterized protein LOC108864990</fullName>
    </submittedName>
</protein>
<feature type="compositionally biased region" description="Low complexity" evidence="1">
    <location>
        <begin position="60"/>
        <end position="82"/>
    </location>
</feature>
<feature type="compositionally biased region" description="Low complexity" evidence="1">
    <location>
        <begin position="139"/>
        <end position="148"/>
    </location>
</feature>
<dbReference type="Proteomes" id="UP000694867">
    <property type="component" value="Unplaced"/>
</dbReference>
<name>A0AAJ7WK23_9ACAR</name>
<evidence type="ECO:0000313" key="3">
    <source>
        <dbReference type="RefSeq" id="XP_028968808.1"/>
    </source>
</evidence>
<feature type="compositionally biased region" description="Low complexity" evidence="1">
    <location>
        <begin position="155"/>
        <end position="164"/>
    </location>
</feature>
<feature type="compositionally biased region" description="Basic residues" evidence="1">
    <location>
        <begin position="470"/>
        <end position="479"/>
    </location>
</feature>
<feature type="region of interest" description="Disordered" evidence="1">
    <location>
        <begin position="1"/>
        <end position="178"/>
    </location>
</feature>